<keyword evidence="2" id="KW-0732">Signal</keyword>
<reference evidence="3" key="1">
    <citation type="submission" date="2021-10" db="EMBL/GenBank/DDBJ databases">
        <authorList>
            <person name="Dean J.D."/>
            <person name="Kim M.K."/>
            <person name="Newey C.N."/>
            <person name="Stoker T.S."/>
            <person name="Thompson D.W."/>
            <person name="Grose J.H."/>
        </authorList>
    </citation>
    <scope>NUCLEOTIDE SEQUENCE</scope>
    <source>
        <strain evidence="3">BT178</strain>
    </source>
</reference>
<accession>A0ABS8APB1</accession>
<name>A0ABS8APB1_9BACT</name>
<dbReference type="EMBL" id="JAJADR010000002">
    <property type="protein sequence ID" value="MCB2408038.1"/>
    <property type="molecule type" value="Genomic_DNA"/>
</dbReference>
<feature type="region of interest" description="Disordered" evidence="1">
    <location>
        <begin position="434"/>
        <end position="476"/>
    </location>
</feature>
<sequence length="476" mass="51300">MKTQQFFAVLGLAGLLLAAPACSDDVLDDIDTNPNRPETASLRLLLPQVETDAAFGISGTELAWYSSVFVEHTTGVHAQFEQIDKRAPGAFVSNVTNNNWSNIYATNLKDVDTIIRQGSIGSEAGSWRYVGIAKILKAYVLGIATDLFGRVPNTNALQGASNLKPTFDTQESVYASMQTLLDEAILDLDKPSAATPGNTDFFFNGDPAQWKKVAYSLKARYANRLSKRDAAGSATRALAAAAQGFTAPTEGWIFTRFTTASIGENPWYQERNDRSHLAVSTTIYDLFTTLNDPRGGLLVDTIPGGTRVAAPNGTALTDQGSVLYSRASPQLVNATAPLPLMTYAELKFIEAEANLRLGNRTAAYTAYQAAVAAALAQQLVPPAAATAYLAQVSVSPGAAGLTLSNIITQKYLSFFVYQPIEAYNDYRRTGIPALHNPEGAPPRRFPYPQNELDNNRLNVPATSPGSGVWWDDGTED</sequence>
<feature type="compositionally biased region" description="Polar residues" evidence="1">
    <location>
        <begin position="451"/>
        <end position="465"/>
    </location>
</feature>
<dbReference type="Pfam" id="PF12771">
    <property type="entry name" value="SusD-like_2"/>
    <property type="match status" value="1"/>
</dbReference>
<evidence type="ECO:0000256" key="2">
    <source>
        <dbReference type="SAM" id="SignalP"/>
    </source>
</evidence>
<dbReference type="Proteomes" id="UP001165296">
    <property type="component" value="Unassembled WGS sequence"/>
</dbReference>
<protein>
    <submittedName>
        <fullName evidence="3">SusD/RagB family nutrient-binding outer membrane lipoprotein</fullName>
    </submittedName>
</protein>
<keyword evidence="4" id="KW-1185">Reference proteome</keyword>
<dbReference type="RefSeq" id="WP_226174615.1">
    <property type="nucleotide sequence ID" value="NZ_JAJADR010000002.1"/>
</dbReference>
<organism evidence="3 4">
    <name type="scientific">Hymenobacter lucidus</name>
    <dbReference type="NCBI Taxonomy" id="2880930"/>
    <lineage>
        <taxon>Bacteria</taxon>
        <taxon>Pseudomonadati</taxon>
        <taxon>Bacteroidota</taxon>
        <taxon>Cytophagia</taxon>
        <taxon>Cytophagales</taxon>
        <taxon>Hymenobacteraceae</taxon>
        <taxon>Hymenobacter</taxon>
    </lineage>
</organism>
<evidence type="ECO:0000313" key="3">
    <source>
        <dbReference type="EMBL" id="MCB2408038.1"/>
    </source>
</evidence>
<dbReference type="InterPro" id="IPR011990">
    <property type="entry name" value="TPR-like_helical_dom_sf"/>
</dbReference>
<evidence type="ECO:0000256" key="1">
    <source>
        <dbReference type="SAM" id="MobiDB-lite"/>
    </source>
</evidence>
<gene>
    <name evidence="3" type="ORF">LGH74_08620</name>
</gene>
<feature type="chain" id="PRO_5045522491" evidence="2">
    <location>
        <begin position="24"/>
        <end position="476"/>
    </location>
</feature>
<feature type="signal peptide" evidence="2">
    <location>
        <begin position="1"/>
        <end position="23"/>
    </location>
</feature>
<evidence type="ECO:0000313" key="4">
    <source>
        <dbReference type="Proteomes" id="UP001165296"/>
    </source>
</evidence>
<dbReference type="Gene3D" id="1.25.40.390">
    <property type="match status" value="1"/>
</dbReference>
<proteinExistence type="predicted"/>
<keyword evidence="3" id="KW-0449">Lipoprotein</keyword>
<dbReference type="SUPFAM" id="SSF48452">
    <property type="entry name" value="TPR-like"/>
    <property type="match status" value="1"/>
</dbReference>
<comment type="caution">
    <text evidence="3">The sequence shown here is derived from an EMBL/GenBank/DDBJ whole genome shotgun (WGS) entry which is preliminary data.</text>
</comment>
<dbReference type="InterPro" id="IPR041662">
    <property type="entry name" value="SusD-like_2"/>
</dbReference>